<evidence type="ECO:0000313" key="2">
    <source>
        <dbReference type="Proteomes" id="UP000196521"/>
    </source>
</evidence>
<reference evidence="1" key="1">
    <citation type="submission" date="2020-05" db="EMBL/GenBank/DDBJ databases">
        <authorList>
            <consortium name="Genoscope - CEA"/>
            <person name="William W."/>
        </authorList>
    </citation>
    <scope>NUCLEOTIDE SEQUENCE [LARGE SCALE GENOMIC DNA]</scope>
    <source>
        <strain evidence="1">PCC 7821</strain>
    </source>
</reference>
<evidence type="ECO:0000313" key="1">
    <source>
        <dbReference type="EMBL" id="CAC5343493.1"/>
    </source>
</evidence>
<gene>
    <name evidence="1" type="ORF">PLAN_30673</name>
</gene>
<keyword evidence="2" id="KW-1185">Reference proteome</keyword>
<sequence length="48" mass="5723">MRWSFLLGNRDHGFKRISRISKILICVNLRNPFNPCSDFKDFNLCEYG</sequence>
<dbReference type="Proteomes" id="UP000196521">
    <property type="component" value="Chromosome"/>
</dbReference>
<comment type="caution">
    <text evidence="1">The sequence shown here is derived from an EMBL/GenBank/DDBJ whole genome shotgun (WGS) entry which is preliminary data.</text>
</comment>
<proteinExistence type="predicted"/>
<accession>A0A6J7ZMD2</accession>
<dbReference type="EMBL" id="CZCZ02000013">
    <property type="protein sequence ID" value="CAC5343493.1"/>
    <property type="molecule type" value="Genomic_DNA"/>
</dbReference>
<name>A0A6J7ZMD2_PLARU</name>
<organism evidence="1 2">
    <name type="scientific">Planktothrix rubescens CCAP 1459/22</name>
    <dbReference type="NCBI Taxonomy" id="329571"/>
    <lineage>
        <taxon>Bacteria</taxon>
        <taxon>Bacillati</taxon>
        <taxon>Cyanobacteriota</taxon>
        <taxon>Cyanophyceae</taxon>
        <taxon>Oscillatoriophycideae</taxon>
        <taxon>Oscillatoriales</taxon>
        <taxon>Microcoleaceae</taxon>
        <taxon>Planktothrix</taxon>
    </lineage>
</organism>
<dbReference type="AlphaFoldDB" id="A0A6J7ZMD2"/>
<dbReference type="EMBL" id="LR812490">
    <property type="protein sequence ID" value="CAC5343493.1"/>
    <property type="molecule type" value="Genomic_DNA"/>
</dbReference>
<protein>
    <submittedName>
        <fullName evidence="1">Uncharacterized protein</fullName>
    </submittedName>
</protein>